<feature type="transmembrane region" description="Helical" evidence="3">
    <location>
        <begin position="242"/>
        <end position="262"/>
    </location>
</feature>
<feature type="transmembrane region" description="Helical" evidence="3">
    <location>
        <begin position="44"/>
        <end position="60"/>
    </location>
</feature>
<evidence type="ECO:0000256" key="1">
    <source>
        <dbReference type="ARBA" id="ARBA00007362"/>
    </source>
</evidence>
<dbReference type="SUPFAM" id="SSF103481">
    <property type="entry name" value="Multidrug resistance efflux transporter EmrE"/>
    <property type="match status" value="2"/>
</dbReference>
<gene>
    <name evidence="5" type="ORF">CBR64_10475</name>
</gene>
<dbReference type="GO" id="GO:0015565">
    <property type="term" value="F:threonine efflux transmembrane transporter activity"/>
    <property type="evidence" value="ECO:0007669"/>
    <property type="project" value="TreeGrafter"/>
</dbReference>
<protein>
    <submittedName>
        <fullName evidence="5">EamA family transporter</fullName>
    </submittedName>
</protein>
<feature type="transmembrane region" description="Helical" evidence="3">
    <location>
        <begin position="124"/>
        <end position="141"/>
    </location>
</feature>
<name>A0A1Y0HV24_CELCE</name>
<evidence type="ECO:0000313" key="5">
    <source>
        <dbReference type="EMBL" id="ARU51850.1"/>
    </source>
</evidence>
<comment type="similarity">
    <text evidence="1">Belongs to the EamA transporter family.</text>
</comment>
<dbReference type="EMBL" id="CP021383">
    <property type="protein sequence ID" value="ARU51850.1"/>
    <property type="molecule type" value="Genomic_DNA"/>
</dbReference>
<dbReference type="OrthoDB" id="9815120at2"/>
<dbReference type="InterPro" id="IPR000620">
    <property type="entry name" value="EamA_dom"/>
</dbReference>
<feature type="transmembrane region" description="Helical" evidence="3">
    <location>
        <begin position="98"/>
        <end position="117"/>
    </location>
</feature>
<proteinExistence type="inferred from homology"/>
<dbReference type="Pfam" id="PF00892">
    <property type="entry name" value="EamA"/>
    <property type="match status" value="1"/>
</dbReference>
<evidence type="ECO:0000259" key="4">
    <source>
        <dbReference type="Pfam" id="PF00892"/>
    </source>
</evidence>
<dbReference type="InterPro" id="IPR037185">
    <property type="entry name" value="EmrE-like"/>
</dbReference>
<feature type="transmembrane region" description="Helical" evidence="3">
    <location>
        <begin position="212"/>
        <end position="230"/>
    </location>
</feature>
<feature type="domain" description="EamA" evidence="4">
    <location>
        <begin position="153"/>
        <end position="284"/>
    </location>
</feature>
<accession>A0A1Y0HV24</accession>
<dbReference type="GO" id="GO:0005886">
    <property type="term" value="C:plasma membrane"/>
    <property type="evidence" value="ECO:0007669"/>
    <property type="project" value="TreeGrafter"/>
</dbReference>
<feature type="region of interest" description="Disordered" evidence="2">
    <location>
        <begin position="288"/>
        <end position="308"/>
    </location>
</feature>
<evidence type="ECO:0000256" key="2">
    <source>
        <dbReference type="SAM" id="MobiDB-lite"/>
    </source>
</evidence>
<keyword evidence="3" id="KW-0812">Transmembrane</keyword>
<dbReference type="KEGG" id="cceu:CBR64_10475"/>
<dbReference type="AlphaFoldDB" id="A0A1Y0HV24"/>
<organism evidence="5 6">
    <name type="scientific">Cellulosimicrobium cellulans</name>
    <name type="common">Arthrobacter luteus</name>
    <dbReference type="NCBI Taxonomy" id="1710"/>
    <lineage>
        <taxon>Bacteria</taxon>
        <taxon>Bacillati</taxon>
        <taxon>Actinomycetota</taxon>
        <taxon>Actinomycetes</taxon>
        <taxon>Micrococcales</taxon>
        <taxon>Promicromonosporaceae</taxon>
        <taxon>Cellulosimicrobium</taxon>
    </lineage>
</organism>
<dbReference type="PANTHER" id="PTHR22911:SF37">
    <property type="entry name" value="THREONINE_HOMOSERINE EXPORTER RHTA"/>
    <property type="match status" value="1"/>
</dbReference>
<feature type="transmembrane region" description="Helical" evidence="3">
    <location>
        <begin position="72"/>
        <end position="92"/>
    </location>
</feature>
<dbReference type="Proteomes" id="UP000196228">
    <property type="component" value="Chromosome"/>
</dbReference>
<keyword evidence="3" id="KW-1133">Transmembrane helix</keyword>
<sequence length="308" mass="31663">MNRRPAALLDRVPVPALFVVSGLTQYLGAAIAVGLFAVAGAIEIGWLRIAASAVLLLAWRRPWRHRWTRHDLVWVAVFGVALAAMNLAFYVAINHLPLGTAVAIEFLGPVAVAAITGRGWRERGAIAVAAAGVVLLAGVTIESDLPRADAVVGLTAIGVAAACWAAYILLGRRVAVSGSGVTSLAVAMTVGAVVFAPFLARDALPVLGDWRHVAAVAGIALFSSVVPYALEQVILRRVSAATFSVLLALLPASAAVVGAVVLHQVPTVPELVGLLLVSGAIAMTAARPRGRADGTPPGDDVPLDPPPA</sequence>
<evidence type="ECO:0000256" key="3">
    <source>
        <dbReference type="SAM" id="Phobius"/>
    </source>
</evidence>
<feature type="transmembrane region" description="Helical" evidence="3">
    <location>
        <begin position="12"/>
        <end position="38"/>
    </location>
</feature>
<reference evidence="5 6" key="1">
    <citation type="submission" date="2017-05" db="EMBL/GenBank/DDBJ databases">
        <authorList>
            <person name="Song R."/>
            <person name="Chenine A.L."/>
            <person name="Ruprecht R.M."/>
        </authorList>
    </citation>
    <scope>NUCLEOTIDE SEQUENCE [LARGE SCALE GENOMIC DNA]</scope>
    <source>
        <strain evidence="5 6">PSBB019</strain>
    </source>
</reference>
<dbReference type="RefSeq" id="WP_087470872.1">
    <property type="nucleotide sequence ID" value="NZ_CP021383.1"/>
</dbReference>
<evidence type="ECO:0000313" key="6">
    <source>
        <dbReference type="Proteomes" id="UP000196228"/>
    </source>
</evidence>
<dbReference type="PANTHER" id="PTHR22911">
    <property type="entry name" value="ACYL-MALONYL CONDENSING ENZYME-RELATED"/>
    <property type="match status" value="1"/>
</dbReference>
<feature type="transmembrane region" description="Helical" evidence="3">
    <location>
        <begin position="181"/>
        <end position="200"/>
    </location>
</feature>
<keyword evidence="3" id="KW-0472">Membrane</keyword>
<feature type="transmembrane region" description="Helical" evidence="3">
    <location>
        <begin position="147"/>
        <end position="169"/>
    </location>
</feature>